<keyword evidence="1" id="KW-0472">Membrane</keyword>
<keyword evidence="1" id="KW-1133">Transmembrane helix</keyword>
<evidence type="ECO:0000256" key="1">
    <source>
        <dbReference type="SAM" id="Phobius"/>
    </source>
</evidence>
<accession>A0A370TIC2</accession>
<feature type="transmembrane region" description="Helical" evidence="1">
    <location>
        <begin position="301"/>
        <end position="322"/>
    </location>
</feature>
<sequence length="338" mass="39163">MAATPSLDSSIHLPVTSVETKHEILRHLWDFDVCPSHFYDIYHDYDAYFSYYTEQCSDALHDGGRHVSVRTHNDIVQIAQHLKNSVNRNSVRQILGYELPLPKPANEDELLDGSIDLVARLLLMVEFGCLQYGFTGRRQVGWVEGSLGECMTKYFGAPQILEQETVRFEKVFNARNLGQIAGIKIRWTNNLADHLRLVDDVSIDANFSSNLFPVGLVDETLRTLALLFPGTDKTTKKWFKKLSTSKKLDTKAVKCGRLRAEDRYIENFEFWHDRLIVLKQLFDEAEPDTFPRWWYDRRRRVQWYTFWIAALVLVLTIFFGIVQSIEGGLQVYKAYNPS</sequence>
<keyword evidence="1" id="KW-0812">Transmembrane</keyword>
<name>A0A370TIC2_9HELO</name>
<dbReference type="AlphaFoldDB" id="A0A370TIC2"/>
<proteinExistence type="predicted"/>
<dbReference type="RefSeq" id="XP_031867934.1">
    <property type="nucleotide sequence ID" value="XM_032015665.1"/>
</dbReference>
<comment type="caution">
    <text evidence="2">The sequence shown here is derived from an EMBL/GenBank/DDBJ whole genome shotgun (WGS) entry which is preliminary data.</text>
</comment>
<dbReference type="GeneID" id="43599891"/>
<organism evidence="2 3">
    <name type="scientific">Venustampulla echinocandica</name>
    <dbReference type="NCBI Taxonomy" id="2656787"/>
    <lineage>
        <taxon>Eukaryota</taxon>
        <taxon>Fungi</taxon>
        <taxon>Dikarya</taxon>
        <taxon>Ascomycota</taxon>
        <taxon>Pezizomycotina</taxon>
        <taxon>Leotiomycetes</taxon>
        <taxon>Helotiales</taxon>
        <taxon>Pleuroascaceae</taxon>
        <taxon>Venustampulla</taxon>
    </lineage>
</organism>
<protein>
    <submittedName>
        <fullName evidence="2">Uncharacterized protein</fullName>
    </submittedName>
</protein>
<dbReference type="OrthoDB" id="5428890at2759"/>
<dbReference type="EMBL" id="NPIC01000006">
    <property type="protein sequence ID" value="RDL35111.1"/>
    <property type="molecule type" value="Genomic_DNA"/>
</dbReference>
<evidence type="ECO:0000313" key="2">
    <source>
        <dbReference type="EMBL" id="RDL35111.1"/>
    </source>
</evidence>
<keyword evidence="3" id="KW-1185">Reference proteome</keyword>
<evidence type="ECO:0000313" key="3">
    <source>
        <dbReference type="Proteomes" id="UP000254866"/>
    </source>
</evidence>
<gene>
    <name evidence="2" type="ORF">BP5553_07042</name>
</gene>
<dbReference type="Proteomes" id="UP000254866">
    <property type="component" value="Unassembled WGS sequence"/>
</dbReference>
<reference evidence="2 3" key="1">
    <citation type="journal article" date="2018" name="IMA Fungus">
        <title>IMA Genome-F 9: Draft genome sequence of Annulohypoxylon stygium, Aspergillus mulundensis, Berkeleyomyces basicola (syn. Thielaviopsis basicola), Ceratocystis smalleyi, two Cercospora beticola strains, Coleophoma cylindrospora, Fusarium fracticaudum, Phialophora cf. hyalina, and Morchella septimelata.</title>
        <authorList>
            <person name="Wingfield B.D."/>
            <person name="Bills G.F."/>
            <person name="Dong Y."/>
            <person name="Huang W."/>
            <person name="Nel W.J."/>
            <person name="Swalarsk-Parry B.S."/>
            <person name="Vaghefi N."/>
            <person name="Wilken P.M."/>
            <person name="An Z."/>
            <person name="de Beer Z.W."/>
            <person name="De Vos L."/>
            <person name="Chen L."/>
            <person name="Duong T.A."/>
            <person name="Gao Y."/>
            <person name="Hammerbacher A."/>
            <person name="Kikkert J.R."/>
            <person name="Li Y."/>
            <person name="Li H."/>
            <person name="Li K."/>
            <person name="Li Q."/>
            <person name="Liu X."/>
            <person name="Ma X."/>
            <person name="Naidoo K."/>
            <person name="Pethybridge S.J."/>
            <person name="Sun J."/>
            <person name="Steenkamp E.T."/>
            <person name="van der Nest M.A."/>
            <person name="van Wyk S."/>
            <person name="Wingfield M.J."/>
            <person name="Xiong C."/>
            <person name="Yue Q."/>
            <person name="Zhang X."/>
        </authorList>
    </citation>
    <scope>NUCLEOTIDE SEQUENCE [LARGE SCALE GENOMIC DNA]</scope>
    <source>
        <strain evidence="2 3">BP 5553</strain>
    </source>
</reference>